<dbReference type="PANTHER" id="PTHR12151:SF25">
    <property type="entry name" value="LINALOOL DEHYDRATASE_ISOMERASE DOMAIN-CONTAINING PROTEIN"/>
    <property type="match status" value="1"/>
</dbReference>
<dbReference type="InterPro" id="IPR003782">
    <property type="entry name" value="SCO1/SenC"/>
</dbReference>
<dbReference type="SUPFAM" id="SSF52833">
    <property type="entry name" value="Thioredoxin-like"/>
    <property type="match status" value="1"/>
</dbReference>
<dbReference type="PANTHER" id="PTHR12151">
    <property type="entry name" value="ELECTRON TRANSPORT PROTIN SCO1/SENC FAMILY MEMBER"/>
    <property type="match status" value="1"/>
</dbReference>
<keyword evidence="2" id="KW-0186">Copper</keyword>
<dbReference type="Proteomes" id="UP001149140">
    <property type="component" value="Unassembled WGS sequence"/>
</dbReference>
<feature type="disulfide bond" description="Redox-active" evidence="3">
    <location>
        <begin position="94"/>
        <end position="98"/>
    </location>
</feature>
<accession>A0A9X3S0W6</accession>
<evidence type="ECO:0000313" key="5">
    <source>
        <dbReference type="Proteomes" id="UP001149140"/>
    </source>
</evidence>
<keyword evidence="2" id="KW-0479">Metal-binding</keyword>
<keyword evidence="5" id="KW-1185">Reference proteome</keyword>
<dbReference type="EMBL" id="JAPDOD010000014">
    <property type="protein sequence ID" value="MDA0161744.1"/>
    <property type="molecule type" value="Genomic_DNA"/>
</dbReference>
<feature type="binding site" evidence="2">
    <location>
        <position position="98"/>
    </location>
    <ligand>
        <name>Cu cation</name>
        <dbReference type="ChEBI" id="CHEBI:23378"/>
    </ligand>
</feature>
<evidence type="ECO:0000313" key="4">
    <source>
        <dbReference type="EMBL" id="MDA0161744.1"/>
    </source>
</evidence>
<dbReference type="RefSeq" id="WP_270040960.1">
    <property type="nucleotide sequence ID" value="NZ_JAPDOD010000014.1"/>
</dbReference>
<dbReference type="GO" id="GO:0046872">
    <property type="term" value="F:metal ion binding"/>
    <property type="evidence" value="ECO:0007669"/>
    <property type="project" value="UniProtKB-KW"/>
</dbReference>
<evidence type="ECO:0000256" key="2">
    <source>
        <dbReference type="PIRSR" id="PIRSR603782-1"/>
    </source>
</evidence>
<evidence type="ECO:0000256" key="1">
    <source>
        <dbReference type="ARBA" id="ARBA00010996"/>
    </source>
</evidence>
<organism evidence="4 5">
    <name type="scientific">Solirubrobacter ginsenosidimutans</name>
    <dbReference type="NCBI Taxonomy" id="490573"/>
    <lineage>
        <taxon>Bacteria</taxon>
        <taxon>Bacillati</taxon>
        <taxon>Actinomycetota</taxon>
        <taxon>Thermoleophilia</taxon>
        <taxon>Solirubrobacterales</taxon>
        <taxon>Solirubrobacteraceae</taxon>
        <taxon>Solirubrobacter</taxon>
    </lineage>
</organism>
<feature type="binding site" evidence="2">
    <location>
        <position position="94"/>
    </location>
    <ligand>
        <name>Cu cation</name>
        <dbReference type="ChEBI" id="CHEBI:23378"/>
    </ligand>
</feature>
<dbReference type="AlphaFoldDB" id="A0A9X3S0W6"/>
<dbReference type="Gene3D" id="3.40.30.10">
    <property type="entry name" value="Glutaredoxin"/>
    <property type="match status" value="1"/>
</dbReference>
<evidence type="ECO:0000256" key="3">
    <source>
        <dbReference type="PIRSR" id="PIRSR603782-2"/>
    </source>
</evidence>
<dbReference type="CDD" id="cd02968">
    <property type="entry name" value="SCO"/>
    <property type="match status" value="1"/>
</dbReference>
<gene>
    <name evidence="4" type="ORF">OM076_15835</name>
</gene>
<reference evidence="4" key="1">
    <citation type="submission" date="2022-10" db="EMBL/GenBank/DDBJ databases">
        <title>The WGS of Solirubrobacter ginsenosidimutans DSM 21036.</title>
        <authorList>
            <person name="Jiang Z."/>
        </authorList>
    </citation>
    <scope>NUCLEOTIDE SEQUENCE</scope>
    <source>
        <strain evidence="4">DSM 21036</strain>
    </source>
</reference>
<keyword evidence="3" id="KW-1015">Disulfide bond</keyword>
<proteinExistence type="inferred from homology"/>
<dbReference type="InterPro" id="IPR036249">
    <property type="entry name" value="Thioredoxin-like_sf"/>
</dbReference>
<sequence length="281" mass="30602">MALLDRTDDPEQAPPKGAAPIRRLALVALMCLVLGGIGGVFAATATRPEPAAARFIPPRQQAYDFSLRNQDGRRTSLADGRGKVIAMTFIYATCRDLCPAEGSDIAQAMRMVGGRGVEAYVISVDPIGDTPQRVRDWLNRRAFPAGAGQYLIGTRDELRPVWIHYGIAPLQASRKEAEAAAAGADAFFTANPQYNQPQTQPFHYEVPPQPTTTPSGADDAYPDPADLAYRGRARHVAGWDFEHSAYVLLIDKHGTQRLGIPFEALEPRSLARDLRALLAEP</sequence>
<name>A0A9X3S0W6_9ACTN</name>
<dbReference type="Pfam" id="PF02630">
    <property type="entry name" value="SCO1-SenC"/>
    <property type="match status" value="1"/>
</dbReference>
<protein>
    <submittedName>
        <fullName evidence="4">SCO family protein</fullName>
    </submittedName>
</protein>
<comment type="caution">
    <text evidence="4">The sequence shown here is derived from an EMBL/GenBank/DDBJ whole genome shotgun (WGS) entry which is preliminary data.</text>
</comment>
<comment type="similarity">
    <text evidence="1">Belongs to the SCO1/2 family.</text>
</comment>